<evidence type="ECO:0000313" key="2">
    <source>
        <dbReference type="Proteomes" id="UP000239001"/>
    </source>
</evidence>
<reference evidence="1 2" key="1">
    <citation type="submission" date="2018-03" db="EMBL/GenBank/DDBJ databases">
        <title>The ancient ancestry and fast evolution of plastids.</title>
        <authorList>
            <person name="Moore K.R."/>
            <person name="Magnabosco C."/>
            <person name="Momper L."/>
            <person name="Gold D.A."/>
            <person name="Bosak T."/>
            <person name="Fournier G.P."/>
        </authorList>
    </citation>
    <scope>NUCLEOTIDE SEQUENCE [LARGE SCALE GENOMIC DNA]</scope>
    <source>
        <strain evidence="1 2">CCALA 016</strain>
    </source>
</reference>
<dbReference type="Proteomes" id="UP000239001">
    <property type="component" value="Unassembled WGS sequence"/>
</dbReference>
<keyword evidence="2" id="KW-1185">Reference proteome</keyword>
<dbReference type="EMBL" id="PXOH01000030">
    <property type="protein sequence ID" value="PSF33451.1"/>
    <property type="molecule type" value="Genomic_DNA"/>
</dbReference>
<proteinExistence type="predicted"/>
<gene>
    <name evidence="1" type="ORF">C7H19_19980</name>
</gene>
<sequence length="116" mass="13636">MTHLEISKLSVYKKASAYFINLEDGLRLLGKNKEWLKTLEHCPSRFKRLQQKGFTGETTIMIIDSQQKMIEMISYTDWLALNAFLATNNNHKSIQILQYYAQYGFRYFCQKSLGKI</sequence>
<evidence type="ECO:0000313" key="1">
    <source>
        <dbReference type="EMBL" id="PSF33451.1"/>
    </source>
</evidence>
<name>A0A2T1LT20_9CHRO</name>
<accession>A0A2T1LT20</accession>
<reference evidence="1 2" key="2">
    <citation type="submission" date="2018-03" db="EMBL/GenBank/DDBJ databases">
        <authorList>
            <person name="Keele B.F."/>
        </authorList>
    </citation>
    <scope>NUCLEOTIDE SEQUENCE [LARGE SCALE GENOMIC DNA]</scope>
    <source>
        <strain evidence="1 2">CCALA 016</strain>
    </source>
</reference>
<dbReference type="RefSeq" id="WP_106458685.1">
    <property type="nucleotide sequence ID" value="NZ_PXOH01000030.1"/>
</dbReference>
<organism evidence="1 2">
    <name type="scientific">Aphanothece hegewaldii CCALA 016</name>
    <dbReference type="NCBI Taxonomy" id="2107694"/>
    <lineage>
        <taxon>Bacteria</taxon>
        <taxon>Bacillati</taxon>
        <taxon>Cyanobacteriota</taxon>
        <taxon>Cyanophyceae</taxon>
        <taxon>Oscillatoriophycideae</taxon>
        <taxon>Chroococcales</taxon>
        <taxon>Aphanothecaceae</taxon>
        <taxon>Aphanothece</taxon>
    </lineage>
</organism>
<dbReference type="AlphaFoldDB" id="A0A2T1LT20"/>
<comment type="caution">
    <text evidence="1">The sequence shown here is derived from an EMBL/GenBank/DDBJ whole genome shotgun (WGS) entry which is preliminary data.</text>
</comment>
<protein>
    <submittedName>
        <fullName evidence="1">Uncharacterized protein</fullName>
    </submittedName>
</protein>